<reference evidence="2 3" key="1">
    <citation type="submission" date="2020-03" db="EMBL/GenBank/DDBJ databases">
        <title>Genome sequence of Toxoplasma gondii RH-88 strain.</title>
        <authorList>
            <person name="Lorenzi H.A."/>
            <person name="Venepally P."/>
            <person name="Rozenberg A."/>
            <person name="Sibley D."/>
        </authorList>
    </citation>
    <scope>NUCLEOTIDE SEQUENCE [LARGE SCALE GENOMIC DNA]</scope>
    <source>
        <strain evidence="2 3">RH-88</strain>
    </source>
</reference>
<dbReference type="Proteomes" id="UP000557509">
    <property type="component" value="Unassembled WGS sequence"/>
</dbReference>
<name>A0A7J6JXX2_TOXGO</name>
<sequence length="78" mass="8469">MHSESQTATIIFIELKEEDCPWTKAVFPDLEDTPVVMEPGLVCPSCTIRLRRLQTASPTGSQIGTPLLPQKNKSSAAG</sequence>
<protein>
    <submittedName>
        <fullName evidence="2">Uncharacterized protein</fullName>
    </submittedName>
</protein>
<evidence type="ECO:0000256" key="1">
    <source>
        <dbReference type="SAM" id="MobiDB-lite"/>
    </source>
</evidence>
<feature type="region of interest" description="Disordered" evidence="1">
    <location>
        <begin position="56"/>
        <end position="78"/>
    </location>
</feature>
<accession>A0A7J6JXX2</accession>
<comment type="caution">
    <text evidence="2">The sequence shown here is derived from an EMBL/GenBank/DDBJ whole genome shotgun (WGS) entry which is preliminary data.</text>
</comment>
<evidence type="ECO:0000313" key="2">
    <source>
        <dbReference type="EMBL" id="KAF4639569.1"/>
    </source>
</evidence>
<organism evidence="2 3">
    <name type="scientific">Toxoplasma gondii</name>
    <dbReference type="NCBI Taxonomy" id="5811"/>
    <lineage>
        <taxon>Eukaryota</taxon>
        <taxon>Sar</taxon>
        <taxon>Alveolata</taxon>
        <taxon>Apicomplexa</taxon>
        <taxon>Conoidasida</taxon>
        <taxon>Coccidia</taxon>
        <taxon>Eucoccidiorida</taxon>
        <taxon>Eimeriorina</taxon>
        <taxon>Sarcocystidae</taxon>
        <taxon>Toxoplasma</taxon>
    </lineage>
</organism>
<proteinExistence type="predicted"/>
<gene>
    <name evidence="2" type="ORF">TGRH88_053410</name>
</gene>
<dbReference type="EMBL" id="JAAUHK010000196">
    <property type="protein sequence ID" value="KAF4639569.1"/>
    <property type="molecule type" value="Genomic_DNA"/>
</dbReference>
<dbReference type="AlphaFoldDB" id="A0A7J6JXX2"/>
<keyword evidence="3" id="KW-1185">Reference proteome</keyword>
<evidence type="ECO:0000313" key="3">
    <source>
        <dbReference type="Proteomes" id="UP000557509"/>
    </source>
</evidence>